<evidence type="ECO:0000256" key="1">
    <source>
        <dbReference type="ARBA" id="ARBA00000721"/>
    </source>
</evidence>
<dbReference type="InterPro" id="IPR001375">
    <property type="entry name" value="Peptidase_S9_cat"/>
</dbReference>
<dbReference type="Pfam" id="PF00521">
    <property type="entry name" value="DNA_topoisoIV"/>
    <property type="match status" value="1"/>
</dbReference>
<dbReference type="InterPro" id="IPR002205">
    <property type="entry name" value="Topo_IIA_dom_A"/>
</dbReference>
<dbReference type="GO" id="GO:0003918">
    <property type="term" value="F:DNA topoisomerase type II (double strand cut, ATP-hydrolyzing) activity"/>
    <property type="evidence" value="ECO:0007669"/>
    <property type="project" value="InterPro"/>
</dbReference>
<dbReference type="Gene3D" id="3.30.1360.40">
    <property type="match status" value="1"/>
</dbReference>
<dbReference type="InterPro" id="IPR013757">
    <property type="entry name" value="Topo_IIA_A_a_sf"/>
</dbReference>
<dbReference type="FunFam" id="3.30.1360.40:FF:000003">
    <property type="entry name" value="DNA topoisomerase 2"/>
    <property type="match status" value="1"/>
</dbReference>
<evidence type="ECO:0000313" key="14">
    <source>
        <dbReference type="Proteomes" id="UP000887561"/>
    </source>
</evidence>
<comment type="caution">
    <text evidence="10">Lacks conserved residue(s) required for the propagation of feature annotation.</text>
</comment>
<dbReference type="Pfam" id="PF00326">
    <property type="entry name" value="Peptidase_S9"/>
    <property type="match status" value="1"/>
</dbReference>
<dbReference type="GO" id="GO:0005737">
    <property type="term" value="C:cytoplasm"/>
    <property type="evidence" value="ECO:0007669"/>
    <property type="project" value="UniProtKB-SubCell"/>
</dbReference>
<proteinExistence type="inferred from homology"/>
<dbReference type="GO" id="GO:0005524">
    <property type="term" value="F:ATP binding"/>
    <property type="evidence" value="ECO:0007669"/>
    <property type="project" value="InterPro"/>
</dbReference>
<evidence type="ECO:0000256" key="7">
    <source>
        <dbReference type="ARBA" id="ARBA00018421"/>
    </source>
</evidence>
<comment type="similarity">
    <text evidence="3">Belongs to the peptidase S9C family.</text>
</comment>
<comment type="catalytic activity">
    <reaction evidence="1">
        <text>Cleavage of an N-acetyl or N-formyl amino acid from the N-terminus of a polypeptide.</text>
        <dbReference type="EC" id="3.4.19.1"/>
    </reaction>
</comment>
<dbReference type="SUPFAM" id="SSF53474">
    <property type="entry name" value="alpha/beta-Hydrolases"/>
    <property type="match status" value="1"/>
</dbReference>
<evidence type="ECO:0000256" key="12">
    <source>
        <dbReference type="SAM" id="MobiDB-lite"/>
    </source>
</evidence>
<evidence type="ECO:0000256" key="10">
    <source>
        <dbReference type="PROSITE-ProRule" id="PRU01384"/>
    </source>
</evidence>
<evidence type="ECO:0000256" key="5">
    <source>
        <dbReference type="ARBA" id="ARBA00011881"/>
    </source>
</evidence>
<keyword evidence="10" id="KW-0238">DNA-binding</keyword>
<feature type="coiled-coil region" evidence="11">
    <location>
        <begin position="221"/>
        <end position="283"/>
    </location>
</feature>
<dbReference type="GO" id="GO:0006508">
    <property type="term" value="P:proteolysis"/>
    <property type="evidence" value="ECO:0007669"/>
    <property type="project" value="InterPro"/>
</dbReference>
<feature type="compositionally biased region" description="Basic residues" evidence="12">
    <location>
        <begin position="313"/>
        <end position="326"/>
    </location>
</feature>
<protein>
    <recommendedName>
        <fullName evidence="7">Acylamino-acid-releasing enzyme</fullName>
        <ecNumber evidence="6">3.4.19.1</ecNumber>
    </recommendedName>
</protein>
<dbReference type="AlphaFoldDB" id="A0A915LRC4"/>
<accession>A0A915LRC4</accession>
<organism evidence="14 15">
    <name type="scientific">Meloidogyne javanica</name>
    <name type="common">Root-knot nematode worm</name>
    <dbReference type="NCBI Taxonomy" id="6303"/>
    <lineage>
        <taxon>Eukaryota</taxon>
        <taxon>Metazoa</taxon>
        <taxon>Ecdysozoa</taxon>
        <taxon>Nematoda</taxon>
        <taxon>Chromadorea</taxon>
        <taxon>Rhabditida</taxon>
        <taxon>Tylenchina</taxon>
        <taxon>Tylenchomorpha</taxon>
        <taxon>Tylenchoidea</taxon>
        <taxon>Meloidogynidae</taxon>
        <taxon>Meloidogyninae</taxon>
        <taxon>Meloidogyne</taxon>
        <taxon>Meloidogyne incognita group</taxon>
    </lineage>
</organism>
<dbReference type="SUPFAM" id="SSF56719">
    <property type="entry name" value="Type II DNA topoisomerase"/>
    <property type="match status" value="1"/>
</dbReference>
<dbReference type="SMART" id="SM00434">
    <property type="entry name" value="TOP4c"/>
    <property type="match status" value="1"/>
</dbReference>
<evidence type="ECO:0000259" key="13">
    <source>
        <dbReference type="PROSITE" id="PS52040"/>
    </source>
</evidence>
<evidence type="ECO:0000256" key="9">
    <source>
        <dbReference type="ARBA" id="ARBA00022801"/>
    </source>
</evidence>
<evidence type="ECO:0000256" key="2">
    <source>
        <dbReference type="ARBA" id="ARBA00004496"/>
    </source>
</evidence>
<dbReference type="InterPro" id="IPR029058">
    <property type="entry name" value="AB_hydrolase_fold"/>
</dbReference>
<evidence type="ECO:0000256" key="4">
    <source>
        <dbReference type="ARBA" id="ARBA00011080"/>
    </source>
</evidence>
<dbReference type="Gene3D" id="1.10.268.10">
    <property type="entry name" value="Topoisomerase, domain 3"/>
    <property type="match status" value="1"/>
</dbReference>
<dbReference type="PANTHER" id="PTHR42776">
    <property type="entry name" value="SERINE PEPTIDASE S9 FAMILY MEMBER"/>
    <property type="match status" value="1"/>
</dbReference>
<dbReference type="Gene3D" id="2.120.10.30">
    <property type="entry name" value="TolB, C-terminal domain"/>
    <property type="match status" value="1"/>
</dbReference>
<dbReference type="InterPro" id="IPR045550">
    <property type="entry name" value="AARE_N"/>
</dbReference>
<dbReference type="Pfam" id="PF19283">
    <property type="entry name" value="APEH_N"/>
    <property type="match status" value="1"/>
</dbReference>
<feature type="region of interest" description="Disordered" evidence="12">
    <location>
        <begin position="305"/>
        <end position="336"/>
    </location>
</feature>
<keyword evidence="14" id="KW-1185">Reference proteome</keyword>
<dbReference type="SUPFAM" id="SSF82171">
    <property type="entry name" value="DPP6 N-terminal domain-like"/>
    <property type="match status" value="1"/>
</dbReference>
<dbReference type="WBParaSite" id="scaffold17448_cov277.g18619">
    <property type="protein sequence ID" value="scaffold17448_cov277.g18619"/>
    <property type="gene ID" value="scaffold17448_cov277.g18619"/>
</dbReference>
<comment type="subcellular location">
    <subcellularLocation>
        <location evidence="2">Cytoplasm</location>
    </subcellularLocation>
</comment>
<dbReference type="GO" id="GO:0004252">
    <property type="term" value="F:serine-type endopeptidase activity"/>
    <property type="evidence" value="ECO:0007669"/>
    <property type="project" value="TreeGrafter"/>
</dbReference>
<dbReference type="Proteomes" id="UP000887561">
    <property type="component" value="Unplaced"/>
</dbReference>
<evidence type="ECO:0000256" key="8">
    <source>
        <dbReference type="ARBA" id="ARBA00022490"/>
    </source>
</evidence>
<dbReference type="InterPro" id="IPR011042">
    <property type="entry name" value="6-blade_b-propeller_TolB-like"/>
</dbReference>
<evidence type="ECO:0000256" key="3">
    <source>
        <dbReference type="ARBA" id="ARBA00010040"/>
    </source>
</evidence>
<dbReference type="InterPro" id="IPR001154">
    <property type="entry name" value="TopoII_euk"/>
</dbReference>
<keyword evidence="8" id="KW-0963">Cytoplasm</keyword>
<evidence type="ECO:0000256" key="11">
    <source>
        <dbReference type="SAM" id="Coils"/>
    </source>
</evidence>
<keyword evidence="9" id="KW-0378">Hydrolase</keyword>
<evidence type="ECO:0000313" key="15">
    <source>
        <dbReference type="WBParaSite" id="scaffold17448_cov277.g18619"/>
    </source>
</evidence>
<dbReference type="GO" id="GO:0008242">
    <property type="term" value="F:omega peptidase activity"/>
    <property type="evidence" value="ECO:0007669"/>
    <property type="project" value="UniProtKB-EC"/>
</dbReference>
<reference evidence="15" key="1">
    <citation type="submission" date="2022-11" db="UniProtKB">
        <authorList>
            <consortium name="WormBaseParasite"/>
        </authorList>
    </citation>
    <scope>IDENTIFICATION</scope>
</reference>
<dbReference type="GO" id="GO:0006265">
    <property type="term" value="P:DNA topological change"/>
    <property type="evidence" value="ECO:0007669"/>
    <property type="project" value="InterPro"/>
</dbReference>
<dbReference type="PRINTS" id="PR01158">
    <property type="entry name" value="TOPISMRASEII"/>
</dbReference>
<comment type="similarity">
    <text evidence="4">Belongs to the type II topoisomerase family.</text>
</comment>
<dbReference type="GO" id="GO:0003677">
    <property type="term" value="F:DNA binding"/>
    <property type="evidence" value="ECO:0007669"/>
    <property type="project" value="UniProtKB-UniRule"/>
</dbReference>
<comment type="subunit">
    <text evidence="5">Homotetramer.</text>
</comment>
<name>A0A915LRC4_MELJA</name>
<evidence type="ECO:0000256" key="6">
    <source>
        <dbReference type="ARBA" id="ARBA00012917"/>
    </source>
</evidence>
<dbReference type="EC" id="3.4.19.1" evidence="6"/>
<dbReference type="PANTHER" id="PTHR42776:SF4">
    <property type="entry name" value="ACYLAMINO-ACID-RELEASING ENZYME"/>
    <property type="match status" value="1"/>
</dbReference>
<dbReference type="Gene3D" id="3.40.50.1820">
    <property type="entry name" value="alpha/beta hydrolase"/>
    <property type="match status" value="2"/>
</dbReference>
<sequence length="985" mass="113841">IPWYKGFTGEIVGSNNNGKFESRGIINVIENGTVEITELPVKTWTQTYKEKIIEPMFDGSEKNKPQLLQDYKEYHTDTTVHFICRLKPDDMAKAEQKGLYDVFSLKSSINTSNMVLFDAAGCLRKFETPEQICQEFFECRKELYKKRKAYLEGMLQAQSNQLSEKARFIMMKINNEIHIENKRKSAIIEQLQKHKFKRDPVKQWKDEQKRKELEMCGEANLTEDEEEDEAEENEAVNVELEKKVSDYDYLVGMAIWKLSMEDKDKLLAESEAKKRELNILKGKEWFDLYEEDLKTFLDALDAQENTEENAGKTKPKMKMEKGKKRQVKDDSDSDSDFIVKKKEKRRQIIDDDDEPEVNSIWSDRAQQMKKTVRKHRVSSFKYNRETKKIDKSSIISVCPSGRKTAILLEIKDGNGADRKQFFRVTDNQTGACLLCINVTGMKKHGVVIKDSVFAVFKWSPNEDKLLYLAERQEKPAEFYDADLEWNDTEKLAKLKIGDKFKVVESWGEQCVEVKRPIISILDINEEKIDIFDEEWMDKITPESFVWCPDNSSIVFFGLDNEPFKLGRMFCDNRPGTLYTFNFKTKQLVQLITNPQDECLKNNFASFNQLSFSPDGSYLVFFARKADGPHSACFALCKIDWNSCDKISKIVVPIVDYPTNENSFVGIFGQYVVMALDLKSSKLVELKLPSKGSYKLLDVSDDFLLFSHDSPNSPPSLYLSHFENKDDDSNYLNDIIPLQSKQIPDDLIKINWDWRIVKFMREENRPYEGILIQPSTENNQKIGLVVLPHGGPHNSSLCSWPRREVLLMLQNGYAILFVQYHGSLGYGDSFVRSLPGHCGDLDVKDNFYRACVALNPVLDILTMHSLTDITDWTIYESTGVFPNNYKSPLTEEQRNAMFNSSPIAHVHKIKTPYLLLIGEKDLRVTPHYKIFIRCLQANKVKCKVLSYPNSNHPLEEVEVGADFAINIMRWFEESIEESVNLDNKIN</sequence>
<dbReference type="InterPro" id="IPR013760">
    <property type="entry name" value="Topo_IIA-like_dom_sf"/>
</dbReference>
<keyword evidence="11" id="KW-0175">Coiled coil</keyword>
<feature type="domain" description="Topo IIA-type catalytic" evidence="13">
    <location>
        <begin position="1"/>
        <end position="293"/>
    </location>
</feature>
<dbReference type="PROSITE" id="PS52040">
    <property type="entry name" value="TOPO_IIA"/>
    <property type="match status" value="1"/>
</dbReference>